<keyword evidence="3" id="KW-0456">Lyase</keyword>
<gene>
    <name evidence="5" type="primary">hpcH</name>
    <name evidence="5" type="ORF">CAE01nite_15830</name>
</gene>
<dbReference type="AlphaFoldDB" id="A0A512DBJ5"/>
<accession>A0A512DBJ5</accession>
<dbReference type="InterPro" id="IPR005000">
    <property type="entry name" value="Aldolase/citrate-lyase_domain"/>
</dbReference>
<comment type="caution">
    <text evidence="5">The sequence shown here is derived from an EMBL/GenBank/DDBJ whole genome shotgun (WGS) entry which is preliminary data.</text>
</comment>
<feature type="domain" description="HpcH/HpaI aldolase/citrate lyase" evidence="4">
    <location>
        <begin position="16"/>
        <end position="241"/>
    </location>
</feature>
<evidence type="ECO:0000256" key="1">
    <source>
        <dbReference type="ARBA" id="ARBA00005568"/>
    </source>
</evidence>
<keyword evidence="2" id="KW-0479">Metal-binding</keyword>
<dbReference type="InterPro" id="IPR040442">
    <property type="entry name" value="Pyrv_kinase-like_dom_sf"/>
</dbReference>
<dbReference type="EMBL" id="BJYY01000012">
    <property type="protein sequence ID" value="GEO33858.1"/>
    <property type="molecule type" value="Genomic_DNA"/>
</dbReference>
<reference evidence="5 6" key="1">
    <citation type="submission" date="2019-07" db="EMBL/GenBank/DDBJ databases">
        <title>Whole genome shotgun sequence of Cellulomonas aerilata NBRC 106308.</title>
        <authorList>
            <person name="Hosoyama A."/>
            <person name="Uohara A."/>
            <person name="Ohji S."/>
            <person name="Ichikawa N."/>
        </authorList>
    </citation>
    <scope>NUCLEOTIDE SEQUENCE [LARGE SCALE GENOMIC DNA]</scope>
    <source>
        <strain evidence="5 6">NBRC 106308</strain>
    </source>
</reference>
<dbReference type="InterPro" id="IPR015813">
    <property type="entry name" value="Pyrv/PenolPyrv_kinase-like_dom"/>
</dbReference>
<dbReference type="Proteomes" id="UP000321181">
    <property type="component" value="Unassembled WGS sequence"/>
</dbReference>
<sequence>MTDETTAPAPEPLHLGAWSMLGSTAAASIMAGVGADWLLLDAQHGLYDDRGVVDALGALAGPPRPGRTSQVLVRVPSNDDAWIGRALDAGASGVMVPMVEDEADAARAARSCRYPPHGRRSRGSWVEVWGTPTPSPRAADDAVMCAVMVETRQALERVTAIARTPGVDMVFVGPYDLSLALGVEHAALLADESPDGPLRRVVAACRAAGVPAGAYAGGLDAAQVLARHGFTWIAVAIDTVVLPAAAASLVSAARDA</sequence>
<dbReference type="Pfam" id="PF03328">
    <property type="entry name" value="HpcH_HpaI"/>
    <property type="match status" value="1"/>
</dbReference>
<dbReference type="Gene3D" id="3.20.20.60">
    <property type="entry name" value="Phosphoenolpyruvate-binding domains"/>
    <property type="match status" value="1"/>
</dbReference>
<dbReference type="RefSeq" id="WP_186816465.1">
    <property type="nucleotide sequence ID" value="NZ_BAAARM010000002.1"/>
</dbReference>
<dbReference type="InterPro" id="IPR050251">
    <property type="entry name" value="HpcH-HpaI_aldolase"/>
</dbReference>
<proteinExistence type="inferred from homology"/>
<protein>
    <submittedName>
        <fullName evidence="5">2,4-dihydroxyhept-2-ene-1,7-dioic acid aldolase</fullName>
    </submittedName>
</protein>
<name>A0A512DBJ5_9CELL</name>
<dbReference type="PANTHER" id="PTHR30502:SF0">
    <property type="entry name" value="PHOSPHOENOLPYRUVATE CARBOXYLASE FAMILY PROTEIN"/>
    <property type="match status" value="1"/>
</dbReference>
<dbReference type="GO" id="GO:0046872">
    <property type="term" value="F:metal ion binding"/>
    <property type="evidence" value="ECO:0007669"/>
    <property type="project" value="UniProtKB-KW"/>
</dbReference>
<evidence type="ECO:0000256" key="3">
    <source>
        <dbReference type="ARBA" id="ARBA00023239"/>
    </source>
</evidence>
<dbReference type="GO" id="GO:0016832">
    <property type="term" value="F:aldehyde-lyase activity"/>
    <property type="evidence" value="ECO:0007669"/>
    <property type="project" value="TreeGrafter"/>
</dbReference>
<dbReference type="GO" id="GO:0005737">
    <property type="term" value="C:cytoplasm"/>
    <property type="evidence" value="ECO:0007669"/>
    <property type="project" value="TreeGrafter"/>
</dbReference>
<evidence type="ECO:0000259" key="4">
    <source>
        <dbReference type="Pfam" id="PF03328"/>
    </source>
</evidence>
<organism evidence="5 6">
    <name type="scientific">Cellulomonas aerilata</name>
    <dbReference type="NCBI Taxonomy" id="515326"/>
    <lineage>
        <taxon>Bacteria</taxon>
        <taxon>Bacillati</taxon>
        <taxon>Actinomycetota</taxon>
        <taxon>Actinomycetes</taxon>
        <taxon>Micrococcales</taxon>
        <taxon>Cellulomonadaceae</taxon>
        <taxon>Cellulomonas</taxon>
    </lineage>
</organism>
<evidence type="ECO:0000313" key="5">
    <source>
        <dbReference type="EMBL" id="GEO33858.1"/>
    </source>
</evidence>
<comment type="similarity">
    <text evidence="1">Belongs to the HpcH/HpaI aldolase family.</text>
</comment>
<dbReference type="PANTHER" id="PTHR30502">
    <property type="entry name" value="2-KETO-3-DEOXY-L-RHAMNONATE ALDOLASE"/>
    <property type="match status" value="1"/>
</dbReference>
<keyword evidence="6" id="KW-1185">Reference proteome</keyword>
<evidence type="ECO:0000313" key="6">
    <source>
        <dbReference type="Proteomes" id="UP000321181"/>
    </source>
</evidence>
<evidence type="ECO:0000256" key="2">
    <source>
        <dbReference type="ARBA" id="ARBA00022723"/>
    </source>
</evidence>
<dbReference type="SUPFAM" id="SSF51621">
    <property type="entry name" value="Phosphoenolpyruvate/pyruvate domain"/>
    <property type="match status" value="1"/>
</dbReference>